<dbReference type="EMBL" id="VWXX01000011">
    <property type="protein sequence ID" value="KAA6185310.1"/>
    <property type="molecule type" value="Genomic_DNA"/>
</dbReference>
<reference evidence="3 4" key="1">
    <citation type="submission" date="2019-09" db="EMBL/GenBank/DDBJ databases">
        <title>Whole-genome sequence of the purple sulfur bacterium Thiohalocapsa marina DSM 19078.</title>
        <authorList>
            <person name="Kyndt J.A."/>
            <person name="Meyer T.E."/>
        </authorList>
    </citation>
    <scope>NUCLEOTIDE SEQUENCE [LARGE SCALE GENOMIC DNA]</scope>
    <source>
        <strain evidence="3 4">DSM 19078</strain>
    </source>
</reference>
<gene>
    <name evidence="3" type="ORF">F2Q65_09430</name>
</gene>
<name>A0A5M8FMT6_9GAMM</name>
<keyword evidence="1" id="KW-1133">Transmembrane helix</keyword>
<dbReference type="PANTHER" id="PTHR42208:SF1">
    <property type="entry name" value="HEAVY METAL TRANSPORTER"/>
    <property type="match status" value="1"/>
</dbReference>
<feature type="transmembrane region" description="Helical" evidence="1">
    <location>
        <begin position="58"/>
        <end position="76"/>
    </location>
</feature>
<feature type="transmembrane region" description="Helical" evidence="1">
    <location>
        <begin position="203"/>
        <end position="222"/>
    </location>
</feature>
<evidence type="ECO:0000256" key="1">
    <source>
        <dbReference type="SAM" id="Phobius"/>
    </source>
</evidence>
<dbReference type="OrthoDB" id="9798690at2"/>
<organism evidence="3 4">
    <name type="scientific">Thiohalocapsa marina</name>
    <dbReference type="NCBI Taxonomy" id="424902"/>
    <lineage>
        <taxon>Bacteria</taxon>
        <taxon>Pseudomonadati</taxon>
        <taxon>Pseudomonadota</taxon>
        <taxon>Gammaproteobacteria</taxon>
        <taxon>Chromatiales</taxon>
        <taxon>Chromatiaceae</taxon>
        <taxon>Thiohalocapsa</taxon>
    </lineage>
</organism>
<dbReference type="PANTHER" id="PTHR42208">
    <property type="entry name" value="HEAVY METAL TRANSPORTER-RELATED"/>
    <property type="match status" value="1"/>
</dbReference>
<keyword evidence="1" id="KW-0812">Transmembrane</keyword>
<sequence>MTASLLTAFVVGLLGGVHCVGMCGGIVATLTLGLPPAQRRRGPLALLPHQLGYNLGRIAGYTVMGLVAGGVGGLLVQSLAMHWTQRGLYLLSAVFMIALGLYLGGWWRGLAWVERAGGLLWRRLEPLGRRLLPIRSWWQALGVGFIWAWLPCGLVYSVLILALGAGGALPGGLLMLAFGLGTLPNLLGIGLLAGGAARYAELVWFRRLAGLLVIGFGLYALWQLFAA</sequence>
<accession>A0A5M8FMT6</accession>
<feature type="transmembrane region" description="Helical" evidence="1">
    <location>
        <begin position="88"/>
        <end position="107"/>
    </location>
</feature>
<evidence type="ECO:0000259" key="2">
    <source>
        <dbReference type="Pfam" id="PF13386"/>
    </source>
</evidence>
<keyword evidence="1" id="KW-0472">Membrane</keyword>
<protein>
    <submittedName>
        <fullName evidence="3">Sulfite exporter TauE/SafE family protein</fullName>
    </submittedName>
</protein>
<feature type="domain" description="Urease accessory protein UreH-like transmembrane" evidence="2">
    <location>
        <begin position="7"/>
        <end position="219"/>
    </location>
</feature>
<feature type="transmembrane region" description="Helical" evidence="1">
    <location>
        <begin position="173"/>
        <end position="197"/>
    </location>
</feature>
<evidence type="ECO:0000313" key="4">
    <source>
        <dbReference type="Proteomes" id="UP000322981"/>
    </source>
</evidence>
<dbReference type="RefSeq" id="WP_150092729.1">
    <property type="nucleotide sequence ID" value="NZ_JBFUOH010000107.1"/>
</dbReference>
<dbReference type="InterPro" id="IPR039447">
    <property type="entry name" value="UreH-like_TM_dom"/>
</dbReference>
<dbReference type="Proteomes" id="UP000322981">
    <property type="component" value="Unassembled WGS sequence"/>
</dbReference>
<proteinExistence type="predicted"/>
<keyword evidence="4" id="KW-1185">Reference proteome</keyword>
<evidence type="ECO:0000313" key="3">
    <source>
        <dbReference type="EMBL" id="KAA6185310.1"/>
    </source>
</evidence>
<dbReference type="Pfam" id="PF13386">
    <property type="entry name" value="DsbD_2"/>
    <property type="match status" value="1"/>
</dbReference>
<dbReference type="AlphaFoldDB" id="A0A5M8FMT6"/>
<feature type="transmembrane region" description="Helical" evidence="1">
    <location>
        <begin position="137"/>
        <end position="161"/>
    </location>
</feature>
<comment type="caution">
    <text evidence="3">The sequence shown here is derived from an EMBL/GenBank/DDBJ whole genome shotgun (WGS) entry which is preliminary data.</text>
</comment>